<keyword evidence="1" id="KW-0614">Plasmid</keyword>
<gene>
    <name evidence="1" type="ORF">DOP62_14250</name>
</gene>
<sequence length="143" mass="15576">MKNKFFPAIARAFRFTATGAQLLLMLACACVAEHGPTAGRHLGRWAGRTIRTGMEARAIYDTRYAATVEAIAARCLYWLRAFVAAQLGTHCPKLTTTIAPSTFCGYTLADLNIRELKAIASVAGIHRYSWLTKAQLVEALATA</sequence>
<evidence type="ECO:0000313" key="2">
    <source>
        <dbReference type="Proteomes" id="UP000267249"/>
    </source>
</evidence>
<protein>
    <submittedName>
        <fullName evidence="1">Uncharacterized protein</fullName>
    </submittedName>
</protein>
<geneLocation type="plasmid" evidence="1 2">
    <name>p11801_3</name>
</geneLocation>
<evidence type="ECO:0000313" key="1">
    <source>
        <dbReference type="EMBL" id="WVS92248.1"/>
    </source>
</evidence>
<organism evidence="1 2">
    <name type="scientific">Synechococcus elongatus PCC 11801</name>
    <dbReference type="NCBI Taxonomy" id="2219813"/>
    <lineage>
        <taxon>Bacteria</taxon>
        <taxon>Bacillati</taxon>
        <taxon>Cyanobacteriota</taxon>
        <taxon>Cyanophyceae</taxon>
        <taxon>Synechococcales</taxon>
        <taxon>Synechococcaceae</taxon>
        <taxon>Synechococcus</taxon>
    </lineage>
</organism>
<dbReference type="Proteomes" id="UP000267249">
    <property type="component" value="Plasmid p11801_3"/>
</dbReference>
<name>A0ACD5A323_SYNEL</name>
<proteinExistence type="predicted"/>
<dbReference type="EMBL" id="CP143530">
    <property type="protein sequence ID" value="WVS92248.1"/>
    <property type="molecule type" value="Genomic_DNA"/>
</dbReference>
<reference evidence="1" key="1">
    <citation type="submission" date="2024-01" db="EMBL/GenBank/DDBJ databases">
        <title>De novo genome assembly and pan-genome analysis of the fast-growing Indian isolates of Synechococcus elongatus: Potential chassis for bioproduction.</title>
        <authorList>
            <person name="Jain V.S."/>
            <person name="Schubert M.G."/>
            <person name="Pritam P."/>
            <person name="Sarnaik A.P."/>
            <person name="Jaiswal D."/>
            <person name="Church G.M."/>
            <person name="Wangikar P."/>
        </authorList>
    </citation>
    <scope>NUCLEOTIDE SEQUENCE</scope>
    <source>
        <strain evidence="1">PCC 11801</strain>
    </source>
</reference>
<accession>A0ACD5A323</accession>